<dbReference type="AlphaFoldDB" id="A0A1Y0IH89"/>
<proteinExistence type="predicted"/>
<protein>
    <submittedName>
        <fullName evidence="1">Uncharacterized protein</fullName>
    </submittedName>
</protein>
<dbReference type="Proteomes" id="UP000195437">
    <property type="component" value="Chromosome"/>
</dbReference>
<reference evidence="2" key="1">
    <citation type="submission" date="2017-05" db="EMBL/GenBank/DDBJ databases">
        <authorList>
            <person name="Sung H."/>
        </authorList>
    </citation>
    <scope>NUCLEOTIDE SEQUENCE [LARGE SCALE GENOMIC DNA]</scope>
    <source>
        <strain evidence="2">AR23208</strain>
    </source>
</reference>
<dbReference type="EMBL" id="CP021434">
    <property type="protein sequence ID" value="ARU59841.1"/>
    <property type="molecule type" value="Genomic_DNA"/>
</dbReference>
<name>A0A1Y0IH89_9BACL</name>
<keyword evidence="2" id="KW-1185">Reference proteome</keyword>
<organism evidence="1 2">
    <name type="scientific">Tumebacillus avium</name>
    <dbReference type="NCBI Taxonomy" id="1903704"/>
    <lineage>
        <taxon>Bacteria</taxon>
        <taxon>Bacillati</taxon>
        <taxon>Bacillota</taxon>
        <taxon>Bacilli</taxon>
        <taxon>Bacillales</taxon>
        <taxon>Alicyclobacillaceae</taxon>
        <taxon>Tumebacillus</taxon>
    </lineage>
</organism>
<dbReference type="RefSeq" id="WP_087455228.1">
    <property type="nucleotide sequence ID" value="NZ_CP021434.1"/>
</dbReference>
<evidence type="ECO:0000313" key="1">
    <source>
        <dbReference type="EMBL" id="ARU59841.1"/>
    </source>
</evidence>
<dbReference type="KEGG" id="tum:CBW65_01315"/>
<evidence type="ECO:0000313" key="2">
    <source>
        <dbReference type="Proteomes" id="UP000195437"/>
    </source>
</evidence>
<gene>
    <name evidence="1" type="ORF">CBW65_01315</name>
</gene>
<sequence>MRDFNNVWEEILRHNKKTIKTLTRKKPNQIIDITPDGDIIVTTEDGTDTVKKAWVEQAWNTLVENTIIVDDDLPAPARHRSSFIMALLSKLDGVQAKQAIRLKKDKR</sequence>
<accession>A0A1Y0IH89</accession>